<dbReference type="OrthoDB" id="3903267at2759"/>
<feature type="compositionally biased region" description="Polar residues" evidence="1">
    <location>
        <begin position="166"/>
        <end position="178"/>
    </location>
</feature>
<evidence type="ECO:0000313" key="3">
    <source>
        <dbReference type="Proteomes" id="UP000799764"/>
    </source>
</evidence>
<feature type="region of interest" description="Disordered" evidence="1">
    <location>
        <begin position="468"/>
        <end position="533"/>
    </location>
</feature>
<reference evidence="2" key="1">
    <citation type="journal article" date="2020" name="Stud. Mycol.">
        <title>101 Dothideomycetes genomes: a test case for predicting lifestyles and emergence of pathogens.</title>
        <authorList>
            <person name="Haridas S."/>
            <person name="Albert R."/>
            <person name="Binder M."/>
            <person name="Bloem J."/>
            <person name="Labutti K."/>
            <person name="Salamov A."/>
            <person name="Andreopoulos B."/>
            <person name="Baker S."/>
            <person name="Barry K."/>
            <person name="Bills G."/>
            <person name="Bluhm B."/>
            <person name="Cannon C."/>
            <person name="Castanera R."/>
            <person name="Culley D."/>
            <person name="Daum C."/>
            <person name="Ezra D."/>
            <person name="Gonzalez J."/>
            <person name="Henrissat B."/>
            <person name="Kuo A."/>
            <person name="Liang C."/>
            <person name="Lipzen A."/>
            <person name="Lutzoni F."/>
            <person name="Magnuson J."/>
            <person name="Mondo S."/>
            <person name="Nolan M."/>
            <person name="Ohm R."/>
            <person name="Pangilinan J."/>
            <person name="Park H.-J."/>
            <person name="Ramirez L."/>
            <person name="Alfaro M."/>
            <person name="Sun H."/>
            <person name="Tritt A."/>
            <person name="Yoshinaga Y."/>
            <person name="Zwiers L.-H."/>
            <person name="Turgeon B."/>
            <person name="Goodwin S."/>
            <person name="Spatafora J."/>
            <person name="Crous P."/>
            <person name="Grigoriev I."/>
        </authorList>
    </citation>
    <scope>NUCLEOTIDE SEQUENCE</scope>
    <source>
        <strain evidence="2">CBS 690.94</strain>
    </source>
</reference>
<feature type="compositionally biased region" description="Basic residues" evidence="1">
    <location>
        <begin position="304"/>
        <end position="313"/>
    </location>
</feature>
<feature type="region of interest" description="Disordered" evidence="1">
    <location>
        <begin position="393"/>
        <end position="417"/>
    </location>
</feature>
<feature type="region of interest" description="Disordered" evidence="1">
    <location>
        <begin position="242"/>
        <end position="313"/>
    </location>
</feature>
<gene>
    <name evidence="2" type="ORF">P171DRAFT_262908</name>
</gene>
<feature type="region of interest" description="Disordered" evidence="1">
    <location>
        <begin position="767"/>
        <end position="796"/>
    </location>
</feature>
<accession>A0A9P4UDR4</accession>
<comment type="caution">
    <text evidence="2">The sequence shown here is derived from an EMBL/GenBank/DDBJ whole genome shotgun (WGS) entry which is preliminary data.</text>
</comment>
<sequence length="796" mass="85470">MYSPDGRTMGGFGNQFTRWPAQQRAMNVMPQTSGGLFDTQLPAQAMDNSASYPPQLPSNPHTNNPYAIAPAADPFVGFGQQSSPDVRMNNPYTAISGANGGMQMGSPYDFSSGSNPFAAQNQHQTFSEEQADDPHQYAMTSDAERGVQMDSPFTLNPNANPFVARAQQTSSHDTQGSGYPQHAIASDGDRGMQMGNPFAMGPGANQSIQFGCHSPDEPMSDHYAVSPSENLNVALTQTNNQHAINSGSNSFSRHENPFSKGDSNNQSPASSDVAIKREHSDDDYIPGSVAIDDEVDEETSQQTGKKRKINKNGQVRKLREPRGHLRRWDESDVSRALMGIVWACGENGVVIPFAQAAKVVDQDCTSGALQQAILKMHDKMNKDGAQLPKIRMNWPKKPSAGGKSVIRDNGKVPRKKPTLTQATQCNIVSLPARPRHMVLAFGVVTQQESVLPMAESHLGQSAIAGAKHEQDDEMLSSPQHVSDQSPSTPVRPPRSPSCPPAPRHPVARRPALVDPSIGGTTINRRLFSDDAPPSLANFAQQRATGYTQQQGLDSPTNLRNRRLQQGRAHNAQLGPLAVFNADFEQRNTPDALAQWSSSSSMRLNAAMSRNAASSTDFTMIHSPMSGRFQADGSPQDLSNFPGMQSSFSGGDSSQLSGPISSIDDLSPGLGPAFAPDRRDSAFQSGAQSANSRQGSTGPMNRSAREAHQALQASLEAAAAERSMVSTPSQAMRAYHSLQQPRQQLSLGLDTLTNPFVGTFADAFDGSFSPMHHSGGEMDGPFGPPSTTDADMDFGDD</sequence>
<name>A0A9P4UDR4_9PLEO</name>
<feature type="compositionally biased region" description="Polar residues" evidence="1">
    <location>
        <begin position="261"/>
        <end position="270"/>
    </location>
</feature>
<feature type="region of interest" description="Disordered" evidence="1">
    <location>
        <begin position="625"/>
        <end position="709"/>
    </location>
</feature>
<feature type="region of interest" description="Disordered" evidence="1">
    <location>
        <begin position="165"/>
        <end position="224"/>
    </location>
</feature>
<dbReference type="EMBL" id="MU001498">
    <property type="protein sequence ID" value="KAF2446616.1"/>
    <property type="molecule type" value="Genomic_DNA"/>
</dbReference>
<evidence type="ECO:0000256" key="1">
    <source>
        <dbReference type="SAM" id="MobiDB-lite"/>
    </source>
</evidence>
<feature type="compositionally biased region" description="Polar residues" evidence="1">
    <location>
        <begin position="242"/>
        <end position="251"/>
    </location>
</feature>
<keyword evidence="3" id="KW-1185">Reference proteome</keyword>
<feature type="compositionally biased region" description="Low complexity" evidence="1">
    <location>
        <begin position="642"/>
        <end position="657"/>
    </location>
</feature>
<protein>
    <submittedName>
        <fullName evidence="2">Uncharacterized protein</fullName>
    </submittedName>
</protein>
<dbReference type="Proteomes" id="UP000799764">
    <property type="component" value="Unassembled WGS sequence"/>
</dbReference>
<evidence type="ECO:0000313" key="2">
    <source>
        <dbReference type="EMBL" id="KAF2446616.1"/>
    </source>
</evidence>
<feature type="compositionally biased region" description="Pro residues" evidence="1">
    <location>
        <begin position="489"/>
        <end position="503"/>
    </location>
</feature>
<organism evidence="2 3">
    <name type="scientific">Karstenula rhodostoma CBS 690.94</name>
    <dbReference type="NCBI Taxonomy" id="1392251"/>
    <lineage>
        <taxon>Eukaryota</taxon>
        <taxon>Fungi</taxon>
        <taxon>Dikarya</taxon>
        <taxon>Ascomycota</taxon>
        <taxon>Pezizomycotina</taxon>
        <taxon>Dothideomycetes</taxon>
        <taxon>Pleosporomycetidae</taxon>
        <taxon>Pleosporales</taxon>
        <taxon>Massarineae</taxon>
        <taxon>Didymosphaeriaceae</taxon>
        <taxon>Karstenula</taxon>
    </lineage>
</organism>
<proteinExistence type="predicted"/>
<dbReference type="AlphaFoldDB" id="A0A9P4UDR4"/>
<feature type="compositionally biased region" description="Polar residues" evidence="1">
    <location>
        <begin position="681"/>
        <end position="699"/>
    </location>
</feature>